<protein>
    <recommendedName>
        <fullName evidence="4">Coiled-coil domain-containing protein KIAA1407</fullName>
    </recommendedName>
</protein>
<feature type="region of interest" description="Disordered" evidence="1">
    <location>
        <begin position="473"/>
        <end position="671"/>
    </location>
</feature>
<dbReference type="AlphaFoldDB" id="A0A2B4SCU0"/>
<evidence type="ECO:0000313" key="3">
    <source>
        <dbReference type="Proteomes" id="UP000225706"/>
    </source>
</evidence>
<gene>
    <name evidence="2" type="ORF">AWC38_SpisGene8691</name>
</gene>
<feature type="compositionally biased region" description="Polar residues" evidence="1">
    <location>
        <begin position="615"/>
        <end position="633"/>
    </location>
</feature>
<comment type="caution">
    <text evidence="2">The sequence shown here is derived from an EMBL/GenBank/DDBJ whole genome shotgun (WGS) entry which is preliminary data.</text>
</comment>
<feature type="compositionally biased region" description="Basic and acidic residues" evidence="1">
    <location>
        <begin position="653"/>
        <end position="671"/>
    </location>
</feature>
<sequence>MAGARQNLFKWNRQTNPKTYSGRSEVQDWIKRVQRESSQAAREVFGNNYQSVLEQVHVDDDALVEAQDLLDSWLHGKKHQDDHFNLEVKFKDEKWAQQAKPLEQVTRNSATDDYHSDYRDMPDQFLQSPEWSTRNSYYNNRAPNAMGAEYDEDLSDEISVQHILRDMLDKNVVEKEILNDLGFDGSKKKKDPRPKMELRHKQVKEKSQARQKDIEKKRREHTARKQAEAEARQQLLREEREQQAKLKREEEQIQKEMTKIRRAMEEEKKVTKEKLDSEWRKDKEAELLARQYLEEEQKKKEQQLRREAEEKEEMRRMLLEQMERKAAQEASNSLRILQRHFSAWYSVVASQRIKIGKAKAMSDWRCKLRAWNAWLAYVNHIRSDKEARTITMEMKEKHRKEQLSLKFHRRHLLLRYLRVWQLWVKREQEKRQLQEEHEKKTQKMAALLEAAATGRLWSERGGSTGMGLELQDIEDDKDVQSSSTARKLDEMFSQPTRMVTQKHSTTNLKDTEEVSSRKTKLSDKPPIIKPAWSEQQKKELHRKEFQTGKEIRNKSNRQRSYSEVENIETLHATNKNREKVSSEDKKSYPGFSKSKSDERLDSQETESREHVLTGRSVSSASLDNGRSSVPNKYTSREAVVKSQKPTTRPLHLAMEERAQKRQERKKVLDEKKRKAEEEKLEFLKKEQERKEAELFAEKQEALQKRREEKRIAREREQEKQRQLEHNRQQIAIATQHYTYVILKKYGLSPWRHLVETARENLSRAVLHHNRMLLTSCFHPWLDFTEKANEERLKAAEALHQHILLRRTWRQWRKFGQHAVRLHLVAEDYCSSYLVKKYFRYWQDYVTEQQILLWEKEKVAEEHNEWRLKKLAMVYWKKYIPMLRSEREKEVRRADLRKRVHSWLPDFQSLTETSP</sequence>
<dbReference type="OrthoDB" id="6256972at2759"/>
<accession>A0A2B4SCU0</accession>
<dbReference type="EMBL" id="LSMT01000121">
    <property type="protein sequence ID" value="PFX26640.1"/>
    <property type="molecule type" value="Genomic_DNA"/>
</dbReference>
<keyword evidence="3" id="KW-1185">Reference proteome</keyword>
<organism evidence="2 3">
    <name type="scientific">Stylophora pistillata</name>
    <name type="common">Smooth cauliflower coral</name>
    <dbReference type="NCBI Taxonomy" id="50429"/>
    <lineage>
        <taxon>Eukaryota</taxon>
        <taxon>Metazoa</taxon>
        <taxon>Cnidaria</taxon>
        <taxon>Anthozoa</taxon>
        <taxon>Hexacorallia</taxon>
        <taxon>Scleractinia</taxon>
        <taxon>Astrocoeniina</taxon>
        <taxon>Pocilloporidae</taxon>
        <taxon>Stylophora</taxon>
    </lineage>
</organism>
<name>A0A2B4SCU0_STYPI</name>
<feature type="compositionally biased region" description="Basic and acidic residues" evidence="1">
    <location>
        <begin position="193"/>
        <end position="232"/>
    </location>
</feature>
<feature type="region of interest" description="Disordered" evidence="1">
    <location>
        <begin position="182"/>
        <end position="232"/>
    </location>
</feature>
<proteinExistence type="predicted"/>
<feature type="region of interest" description="Disordered" evidence="1">
    <location>
        <begin position="1"/>
        <end position="22"/>
    </location>
</feature>
<feature type="compositionally biased region" description="Polar residues" evidence="1">
    <location>
        <begin position="12"/>
        <end position="22"/>
    </location>
</feature>
<evidence type="ECO:0000256" key="1">
    <source>
        <dbReference type="SAM" id="MobiDB-lite"/>
    </source>
</evidence>
<feature type="compositionally biased region" description="Basic and acidic residues" evidence="1">
    <location>
        <begin position="575"/>
        <end position="587"/>
    </location>
</feature>
<reference evidence="3" key="1">
    <citation type="journal article" date="2017" name="bioRxiv">
        <title>Comparative analysis of the genomes of Stylophora pistillata and Acropora digitifera provides evidence for extensive differences between species of corals.</title>
        <authorList>
            <person name="Voolstra C.R."/>
            <person name="Li Y."/>
            <person name="Liew Y.J."/>
            <person name="Baumgarten S."/>
            <person name="Zoccola D."/>
            <person name="Flot J.-F."/>
            <person name="Tambutte S."/>
            <person name="Allemand D."/>
            <person name="Aranda M."/>
        </authorList>
    </citation>
    <scope>NUCLEOTIDE SEQUENCE [LARGE SCALE GENOMIC DNA]</scope>
</reference>
<dbReference type="InterPro" id="IPR052270">
    <property type="entry name" value="CACF_protein"/>
</dbReference>
<feature type="compositionally biased region" description="Polar residues" evidence="1">
    <location>
        <begin position="493"/>
        <end position="508"/>
    </location>
</feature>
<dbReference type="PANTHER" id="PTHR22028">
    <property type="entry name" value="SFI1 SPINDLE BODY DOMAIN-CONTAINING PROTEIN-RELATED"/>
    <property type="match status" value="1"/>
</dbReference>
<feature type="compositionally biased region" description="Basic and acidic residues" evidence="1">
    <location>
        <begin position="535"/>
        <end position="553"/>
    </location>
</feature>
<dbReference type="PANTHER" id="PTHR22028:SF5">
    <property type="entry name" value="COILED-COIL DOMAIN-CONTAINING PROTEIN 191"/>
    <property type="match status" value="1"/>
</dbReference>
<feature type="compositionally biased region" description="Basic and acidic residues" evidence="1">
    <location>
        <begin position="509"/>
        <end position="523"/>
    </location>
</feature>
<evidence type="ECO:0008006" key="4">
    <source>
        <dbReference type="Google" id="ProtNLM"/>
    </source>
</evidence>
<evidence type="ECO:0000313" key="2">
    <source>
        <dbReference type="EMBL" id="PFX26640.1"/>
    </source>
</evidence>
<dbReference type="Proteomes" id="UP000225706">
    <property type="component" value="Unassembled WGS sequence"/>
</dbReference>
<feature type="compositionally biased region" description="Basic and acidic residues" evidence="1">
    <location>
        <begin position="594"/>
        <end position="612"/>
    </location>
</feature>